<name>A0A514EHP0_9XANT</name>
<feature type="chain" id="PRO_5021799326" evidence="2">
    <location>
        <begin position="20"/>
        <end position="224"/>
    </location>
</feature>
<feature type="compositionally biased region" description="Pro residues" evidence="1">
    <location>
        <begin position="83"/>
        <end position="92"/>
    </location>
</feature>
<feature type="signal peptide" evidence="2">
    <location>
        <begin position="1"/>
        <end position="19"/>
    </location>
</feature>
<keyword evidence="2" id="KW-0732">Signal</keyword>
<evidence type="ECO:0000313" key="4">
    <source>
        <dbReference type="Proteomes" id="UP000319349"/>
    </source>
</evidence>
<protein>
    <submittedName>
        <fullName evidence="3">DUF4124 domain-containing protein</fullName>
    </submittedName>
</protein>
<reference evidence="3 4" key="1">
    <citation type="submission" date="2019-03" db="EMBL/GenBank/DDBJ databases">
        <title>Tal1 in Xanthomonas translucens pv. cerealis Contributes to Virulence in Bacterial Leaf Streak of Wheat.</title>
        <authorList>
            <person name="Shah S.M.A."/>
            <person name="Haq F."/>
            <person name="Ma W."/>
            <person name="Xu X."/>
            <person name="Wang S."/>
            <person name="Xu Z."/>
            <person name="Zou L."/>
            <person name="Zhu B."/>
            <person name="Chen G."/>
        </authorList>
    </citation>
    <scope>NUCLEOTIDE SEQUENCE [LARGE SCALE GENOMIC DNA]</scope>
    <source>
        <strain evidence="3 4">01</strain>
    </source>
</reference>
<dbReference type="EMBL" id="CP038228">
    <property type="protein sequence ID" value="QDI05549.1"/>
    <property type="molecule type" value="Genomic_DNA"/>
</dbReference>
<accession>A0A514EHP0</accession>
<feature type="region of interest" description="Disordered" evidence="1">
    <location>
        <begin position="82"/>
        <end position="101"/>
    </location>
</feature>
<evidence type="ECO:0000256" key="2">
    <source>
        <dbReference type="SAM" id="SignalP"/>
    </source>
</evidence>
<dbReference type="RefSeq" id="WP_058197026.1">
    <property type="nucleotide sequence ID" value="NZ_CP038228.1"/>
</dbReference>
<evidence type="ECO:0000256" key="1">
    <source>
        <dbReference type="SAM" id="MobiDB-lite"/>
    </source>
</evidence>
<dbReference type="Proteomes" id="UP000319349">
    <property type="component" value="Chromosome"/>
</dbReference>
<proteinExistence type="predicted"/>
<keyword evidence="4" id="KW-1185">Reference proteome</keyword>
<sequence length="224" mass="23644">MRSALCLAALLAGAGAAHAEQVVFYRCTDAHDNLTVQNQPCPTGMRQQKKSMQGVGRVPAQGPAAAPVAPAAQVPVRAAVPVTAPPDPPTAPTAPADAAPRLPPPPLYACTTYALQHYVGEVAEPAPRCVPLRTIGLDGSPDRTGGSACEVRRDRCKALPEAGACDAWKTHVAEAETHWRFATPEDAEPLRQEFLRRQQLLEASNCGAADQGVPPRIFDPTLPL</sequence>
<gene>
    <name evidence="3" type="ORF">E4A48_19435</name>
</gene>
<dbReference type="AlphaFoldDB" id="A0A514EHP0"/>
<organism evidence="3 4">
    <name type="scientific">Xanthomonas cerealis pv. cerealis</name>
    <dbReference type="NCBI Taxonomy" id="152263"/>
    <lineage>
        <taxon>Bacteria</taxon>
        <taxon>Pseudomonadati</taxon>
        <taxon>Pseudomonadota</taxon>
        <taxon>Gammaproteobacteria</taxon>
        <taxon>Lysobacterales</taxon>
        <taxon>Lysobacteraceae</taxon>
        <taxon>Xanthomonas</taxon>
        <taxon>Xanthomonas translucens group</taxon>
        <taxon>Xanthomonas cerealis</taxon>
    </lineage>
</organism>
<evidence type="ECO:0000313" key="3">
    <source>
        <dbReference type="EMBL" id="QDI05549.1"/>
    </source>
</evidence>